<name>C8CHK0_9VIRU</name>
<reference evidence="2 3" key="1">
    <citation type="journal article" date="2009" name="J. Virol.">
        <title>The closest relatives of icosahedral viruses of thermophilic bacteria are among viruses and plasmids of the halophilic archaea.</title>
        <authorList>
            <person name="Jalasvuori M."/>
            <person name="Jaatinen S.T."/>
            <person name="Laurinavicius S."/>
            <person name="Ahola-Iivarinen E."/>
            <person name="Kalkkinen N."/>
            <person name="Bamford D.H."/>
            <person name="Bamford J.K."/>
        </authorList>
    </citation>
    <scope>NUCLEOTIDE SEQUENCE</scope>
</reference>
<evidence type="ECO:0000313" key="2">
    <source>
        <dbReference type="EMBL" id="ACV05028.1"/>
    </source>
</evidence>
<keyword evidence="3" id="KW-1185">Reference proteome</keyword>
<sequence length="425" mass="47074">MSLPLPPDLPEEVRRELEGLAQKNPALAKSLLKVWEAKRAKEAKDREAPTPKEEAPQRAAPTPPLKRPITTLQSTPPTPTTPPASEAPQRPSAASPSGEHWESPADIRTWEWQDLLSKAETSIRRFGHWERLGPLAPMVRLLVAHAIRFGARLDPSREAHVFLAQWELAAMLGVSERTVERWLHDPRYERYRQAARMWISWETWYTEGEGIGRPGAVRGGTVWRVRVRPLARPRKVLAPYLRVPWRDLGTDKEQGRTAKVLSLPDSVSGYKEALKVGRGVTLQGVVGRPLATLVQKTPVTPLDPDTALGATRDLRALLRAASVPGGREGRRSWAQQVASAIAGALGDGHSARFWLRVVWAALKAVLFGGGEGALRLLLRVVYMAKEAREDGFAKSPGAYAQALLRREGFWDLVAPFQQFKVGVVA</sequence>
<dbReference type="GeneID" id="11468025"/>
<protein>
    <submittedName>
        <fullName evidence="2">DNA replication protein</fullName>
    </submittedName>
</protein>
<evidence type="ECO:0000313" key="3">
    <source>
        <dbReference type="Proteomes" id="UP000000958"/>
    </source>
</evidence>
<dbReference type="KEGG" id="vg:11468025"/>
<feature type="compositionally biased region" description="Basic and acidic residues" evidence="1">
    <location>
        <begin position="35"/>
        <end position="56"/>
    </location>
</feature>
<proteinExistence type="predicted"/>
<accession>C8CHK0</accession>
<evidence type="ECO:0000256" key="1">
    <source>
        <dbReference type="SAM" id="MobiDB-lite"/>
    </source>
</evidence>
<dbReference type="Proteomes" id="UP000000958">
    <property type="component" value="Segment"/>
</dbReference>
<dbReference type="EMBL" id="GQ403789">
    <property type="protein sequence ID" value="ACV05028.1"/>
    <property type="molecule type" value="Genomic_DNA"/>
</dbReference>
<dbReference type="RefSeq" id="YP_003169708.1">
    <property type="nucleotide sequence ID" value="NC_013197.1"/>
</dbReference>
<organism evidence="2 3">
    <name type="scientific">Thermus virus P23-77</name>
    <dbReference type="NCBI Taxonomy" id="1714272"/>
    <lineage>
        <taxon>Viruses</taxon>
        <taxon>Singelaviria</taxon>
        <taxon>Helvetiavirae</taxon>
        <taxon>Dividoviricota</taxon>
        <taxon>Laserviricetes</taxon>
        <taxon>Halopanivirales</taxon>
        <taxon>Matsushitaviridae</taxon>
        <taxon>Hukuchivirus</taxon>
        <taxon>Hukuchivirus P2377</taxon>
    </lineage>
</organism>
<dbReference type="OrthoDB" id="30178at10239"/>
<feature type="region of interest" description="Disordered" evidence="1">
    <location>
        <begin position="1"/>
        <end position="103"/>
    </location>
</feature>